<dbReference type="Pfam" id="PF12600">
    <property type="entry name" value="DUF3769"/>
    <property type="match status" value="1"/>
</dbReference>
<dbReference type="GO" id="GO:1990351">
    <property type="term" value="C:transporter complex"/>
    <property type="evidence" value="ECO:0007669"/>
    <property type="project" value="TreeGrafter"/>
</dbReference>
<dbReference type="InterPro" id="IPR022244">
    <property type="entry name" value="DUF3769"/>
</dbReference>
<dbReference type="EMBL" id="JADEXP010000002">
    <property type="protein sequence ID" value="MBE9065187.1"/>
    <property type="molecule type" value="Genomic_DNA"/>
</dbReference>
<protein>
    <submittedName>
        <fullName evidence="2">DUF3769 domain-containing protein</fullName>
    </submittedName>
</protein>
<dbReference type="RefSeq" id="WP_193989917.1">
    <property type="nucleotide sequence ID" value="NZ_JADEXP010000002.1"/>
</dbReference>
<gene>
    <name evidence="2" type="ORF">IQ260_00790</name>
</gene>
<evidence type="ECO:0000313" key="2">
    <source>
        <dbReference type="EMBL" id="MBE9065187.1"/>
    </source>
</evidence>
<dbReference type="AlphaFoldDB" id="A0A928ZRV7"/>
<dbReference type="Proteomes" id="UP000615026">
    <property type="component" value="Unassembled WGS sequence"/>
</dbReference>
<comment type="caution">
    <text evidence="2">The sequence shown here is derived from an EMBL/GenBank/DDBJ whole genome shotgun (WGS) entry which is preliminary data.</text>
</comment>
<dbReference type="PANTHER" id="PTHR30189:SF1">
    <property type="entry name" value="LPS-ASSEMBLY PROTEIN LPTD"/>
    <property type="match status" value="1"/>
</dbReference>
<keyword evidence="3" id="KW-1185">Reference proteome</keyword>
<reference evidence="2" key="1">
    <citation type="submission" date="2020-10" db="EMBL/GenBank/DDBJ databases">
        <authorList>
            <person name="Castelo-Branco R."/>
            <person name="Eusebio N."/>
            <person name="Adriana R."/>
            <person name="Vieira A."/>
            <person name="Brugerolle De Fraissinette N."/>
            <person name="Rezende De Castro R."/>
            <person name="Schneider M.P."/>
            <person name="Vasconcelos V."/>
            <person name="Leao P.N."/>
        </authorList>
    </citation>
    <scope>NUCLEOTIDE SEQUENCE</scope>
    <source>
        <strain evidence="2">LEGE 11479</strain>
    </source>
</reference>
<dbReference type="PANTHER" id="PTHR30189">
    <property type="entry name" value="LPS-ASSEMBLY PROTEIN"/>
    <property type="match status" value="1"/>
</dbReference>
<sequence length="810" mass="89365">MAPFDLPPEPPLTQPVEFSRSAADLQLINPGTPSLSFESFATPRSATDTLIGESDTPVSLMPTGQLAIARSEDFSTPNLAQLPPLPDKPPSPPANTLDIINNAVDEGLEEEELNTDAVTPDSIDLDSTDPNAVDLDSLNDAIDLEELEPEELDLNQAPSILEDAIDSTASDDAVDTAPVPPTNQPIPDAAVPSEPLDPSKLEITSDIQIFNSDRQVVNARGNVVFKLNNAFLLADEIWVNLVNRYVLAEGNVILTRGEQEVRGERAEYNLLQEAGTLFETRGELFLPGLEDDFASPLERPITSRSVFDPLNPDRGVTNVTNAGGFEISSQLRGNTPGSLPESSGGVRRLRFEAARVTFDAEAWIAEEVRLTNDPFSPPELEFRTNRMTLVTLSPTADLLTTENPRLVLDQGLAIPLFKERYVLNRGTVESNQLNPFIVNVGNDSRDRGGIFLESEFSLVRNESTSFRITPQYFLQRSLEQGAFNSDVLGLELDFDTRLNPRSDVSARATLTSLNFEEIEDNIRGNIRNRLLVGDHLLVSEYSYRDRLFNGSLGFQTVRSSLGAVLLSPVINLDNRGLLLTYQVGGQWITADTDRVDLLDPLPRDNNRVSLGRFQGSARLSKGFNLWRGKPLPATQTEGLRYSPIPLVPFLNLSVSLLGVGSYYTSGDFQEVLAGDVRLDGQFGHLSDNFFDYTRFNLGYYHAFLASENSPFLFDRNVDRSVVTFGVIQQIFGPFLLGFQASINLETNERVNTEIIGEYSRRTHGLVVRYSPTQSTGSIGFRLSDFNWLGSGSPFDDPNTRQVEGSVVEPR</sequence>
<dbReference type="GO" id="GO:0009279">
    <property type="term" value="C:cell outer membrane"/>
    <property type="evidence" value="ECO:0007669"/>
    <property type="project" value="TreeGrafter"/>
</dbReference>
<name>A0A928ZRV7_LEPEC</name>
<evidence type="ECO:0000256" key="1">
    <source>
        <dbReference type="SAM" id="MobiDB-lite"/>
    </source>
</evidence>
<dbReference type="InterPro" id="IPR050218">
    <property type="entry name" value="LptD"/>
</dbReference>
<organism evidence="2 3">
    <name type="scientific">Leptolyngbya cf. ectocarpi LEGE 11479</name>
    <dbReference type="NCBI Taxonomy" id="1828722"/>
    <lineage>
        <taxon>Bacteria</taxon>
        <taxon>Bacillati</taxon>
        <taxon>Cyanobacteriota</taxon>
        <taxon>Cyanophyceae</taxon>
        <taxon>Leptolyngbyales</taxon>
        <taxon>Leptolyngbyaceae</taxon>
        <taxon>Leptolyngbya group</taxon>
        <taxon>Leptolyngbya</taxon>
    </lineage>
</organism>
<feature type="compositionally biased region" description="Pro residues" evidence="1">
    <location>
        <begin position="83"/>
        <end position="93"/>
    </location>
</feature>
<evidence type="ECO:0000313" key="3">
    <source>
        <dbReference type="Proteomes" id="UP000615026"/>
    </source>
</evidence>
<accession>A0A928ZRV7</accession>
<feature type="region of interest" description="Disordered" evidence="1">
    <location>
        <begin position="72"/>
        <end position="132"/>
    </location>
</feature>
<proteinExistence type="predicted"/>